<feature type="region of interest" description="Disordered" evidence="1">
    <location>
        <begin position="182"/>
        <end position="206"/>
    </location>
</feature>
<gene>
    <name evidence="2" type="ORF">MCHLO_11523</name>
</gene>
<organism evidence="2 3">
    <name type="scientific">Mycena chlorophos</name>
    <name type="common">Agaric fungus</name>
    <name type="synonym">Agaricus chlorophos</name>
    <dbReference type="NCBI Taxonomy" id="658473"/>
    <lineage>
        <taxon>Eukaryota</taxon>
        <taxon>Fungi</taxon>
        <taxon>Dikarya</taxon>
        <taxon>Basidiomycota</taxon>
        <taxon>Agaricomycotina</taxon>
        <taxon>Agaricomycetes</taxon>
        <taxon>Agaricomycetidae</taxon>
        <taxon>Agaricales</taxon>
        <taxon>Marasmiineae</taxon>
        <taxon>Mycenaceae</taxon>
        <taxon>Mycena</taxon>
    </lineage>
</organism>
<proteinExistence type="predicted"/>
<evidence type="ECO:0000256" key="1">
    <source>
        <dbReference type="SAM" id="MobiDB-lite"/>
    </source>
</evidence>
<keyword evidence="3" id="KW-1185">Reference proteome</keyword>
<name>A0ABQ0LUM4_MYCCL</name>
<dbReference type="Proteomes" id="UP000815677">
    <property type="component" value="Unassembled WGS sequence"/>
</dbReference>
<evidence type="ECO:0000313" key="2">
    <source>
        <dbReference type="EMBL" id="GAT54687.1"/>
    </source>
</evidence>
<dbReference type="EMBL" id="DF848742">
    <property type="protein sequence ID" value="GAT54687.1"/>
    <property type="molecule type" value="Genomic_DNA"/>
</dbReference>
<accession>A0ABQ0LUM4</accession>
<protein>
    <submittedName>
        <fullName evidence="2">Uncharacterized protein</fullName>
    </submittedName>
</protein>
<evidence type="ECO:0000313" key="3">
    <source>
        <dbReference type="Proteomes" id="UP000815677"/>
    </source>
</evidence>
<reference evidence="2" key="1">
    <citation type="submission" date="2014-09" db="EMBL/GenBank/DDBJ databases">
        <title>Genome sequence of the luminous mushroom Mycena chlorophos for searching fungal bioluminescence genes.</title>
        <authorList>
            <person name="Tanaka Y."/>
            <person name="Kasuga D."/>
            <person name="Oba Y."/>
            <person name="Hase S."/>
            <person name="Sato K."/>
            <person name="Oba Y."/>
            <person name="Sakakibara Y."/>
        </authorList>
    </citation>
    <scope>NUCLEOTIDE SEQUENCE</scope>
</reference>
<sequence>MLTTSAPCTEYRKCICALWLSILVKFTTKFRGTGPIDQLHSRWLSSATPSGSDSLTDGSRPSDPARNDAITALKFFSFALAANMFCSQHIHPARSLTPGAYRPRPLLSPSLGDKPPVLEETHGQERNMGLNDAQRDLDATMISRLQRLELLLVVMIKRLCRQSSTAAANAFLDQSSACCANARTPDSDDAESPRLNNQRYHSRPAK</sequence>